<dbReference type="AlphaFoldDB" id="A0A2K2CKX0"/>
<feature type="region of interest" description="Disordered" evidence="1">
    <location>
        <begin position="1"/>
        <end position="82"/>
    </location>
</feature>
<reference evidence="2 3" key="1">
    <citation type="journal article" date="2010" name="Nature">
        <title>Genome sequencing and analysis of the model grass Brachypodium distachyon.</title>
        <authorList>
            <consortium name="International Brachypodium Initiative"/>
        </authorList>
    </citation>
    <scope>NUCLEOTIDE SEQUENCE [LARGE SCALE GENOMIC DNA]</scope>
    <source>
        <strain evidence="2 3">Bd21</strain>
    </source>
</reference>
<proteinExistence type="predicted"/>
<feature type="region of interest" description="Disordered" evidence="1">
    <location>
        <begin position="96"/>
        <end position="142"/>
    </location>
</feature>
<dbReference type="EnsemblPlants" id="PNT62677">
    <property type="protein sequence ID" value="PNT62677"/>
    <property type="gene ID" value="BRADI_4g06922v3"/>
</dbReference>
<sequence>MGVESTGRTYLTARKREQHRKGRNPFPRLRRRGEATTTTTEKWIRQRRFWGKGGRRRGRDEGGRCGRSESPTKQRRRQRRFGGSALGEEKAVAKLGEKRQRFGGKGRRRRGRDEGGRCVQTAAGSRLATRRSAAGRRDESIAQQNEARIDPLLLHRRLLLPPAKTIIIRHPGQPNFLSHGGAKDQEARHTAGGSRLHHPAAAPRKRRRAHRDPVGRNQGGAARAAPPPRLHSRRDQGVGRRPPRRGRGRAGRAGRVLLLLLRVLRRRRAARAERARRGGGGGPWAGWARGQVRRPWRRRVQRWDLQLASQQALRVLA</sequence>
<name>A0A2K2CKX0_BRADI</name>
<reference evidence="2" key="2">
    <citation type="submission" date="2017-06" db="EMBL/GenBank/DDBJ databases">
        <title>WGS assembly of Brachypodium distachyon.</title>
        <authorList>
            <consortium name="The International Brachypodium Initiative"/>
            <person name="Lucas S."/>
            <person name="Harmon-Smith M."/>
            <person name="Lail K."/>
            <person name="Tice H."/>
            <person name="Grimwood J."/>
            <person name="Bruce D."/>
            <person name="Barry K."/>
            <person name="Shu S."/>
            <person name="Lindquist E."/>
            <person name="Wang M."/>
            <person name="Pitluck S."/>
            <person name="Vogel J.P."/>
            <person name="Garvin D.F."/>
            <person name="Mockler T.C."/>
            <person name="Schmutz J."/>
            <person name="Rokhsar D."/>
            <person name="Bevan M.W."/>
        </authorList>
    </citation>
    <scope>NUCLEOTIDE SEQUENCE</scope>
    <source>
        <strain evidence="2">Bd21</strain>
    </source>
</reference>
<dbReference type="InParanoid" id="A0A2K2CKX0"/>
<protein>
    <submittedName>
        <fullName evidence="2 3">Uncharacterized protein</fullName>
    </submittedName>
</protein>
<dbReference type="Proteomes" id="UP000008810">
    <property type="component" value="Chromosome 4"/>
</dbReference>
<feature type="compositionally biased region" description="Basic residues" evidence="1">
    <location>
        <begin position="101"/>
        <end position="110"/>
    </location>
</feature>
<gene>
    <name evidence="2" type="ORF">BRADI_4g06922v3</name>
</gene>
<feature type="compositionally biased region" description="Basic residues" evidence="1">
    <location>
        <begin position="45"/>
        <end position="57"/>
    </location>
</feature>
<feature type="compositionally biased region" description="Basic residues" evidence="1">
    <location>
        <begin position="241"/>
        <end position="251"/>
    </location>
</feature>
<evidence type="ECO:0000256" key="1">
    <source>
        <dbReference type="SAM" id="MobiDB-lite"/>
    </source>
</evidence>
<evidence type="ECO:0000313" key="4">
    <source>
        <dbReference type="Proteomes" id="UP000008810"/>
    </source>
</evidence>
<feature type="region of interest" description="Disordered" evidence="1">
    <location>
        <begin position="171"/>
        <end position="251"/>
    </location>
</feature>
<organism evidence="2">
    <name type="scientific">Brachypodium distachyon</name>
    <name type="common">Purple false brome</name>
    <name type="synonym">Trachynia distachya</name>
    <dbReference type="NCBI Taxonomy" id="15368"/>
    <lineage>
        <taxon>Eukaryota</taxon>
        <taxon>Viridiplantae</taxon>
        <taxon>Streptophyta</taxon>
        <taxon>Embryophyta</taxon>
        <taxon>Tracheophyta</taxon>
        <taxon>Spermatophyta</taxon>
        <taxon>Magnoliopsida</taxon>
        <taxon>Liliopsida</taxon>
        <taxon>Poales</taxon>
        <taxon>Poaceae</taxon>
        <taxon>BOP clade</taxon>
        <taxon>Pooideae</taxon>
        <taxon>Stipodae</taxon>
        <taxon>Brachypodieae</taxon>
        <taxon>Brachypodium</taxon>
    </lineage>
</organism>
<evidence type="ECO:0000313" key="3">
    <source>
        <dbReference type="EnsemblPlants" id="PNT62677"/>
    </source>
</evidence>
<feature type="compositionally biased region" description="Basic and acidic residues" evidence="1">
    <location>
        <begin position="58"/>
        <end position="72"/>
    </location>
</feature>
<dbReference type="EMBL" id="CM000883">
    <property type="protein sequence ID" value="PNT62677.1"/>
    <property type="molecule type" value="Genomic_DNA"/>
</dbReference>
<feature type="compositionally biased region" description="Basic residues" evidence="1">
    <location>
        <begin position="195"/>
        <end position="210"/>
    </location>
</feature>
<feature type="compositionally biased region" description="Basic residues" evidence="1">
    <location>
        <begin position="16"/>
        <end position="31"/>
    </location>
</feature>
<dbReference type="Gramene" id="PNT62677">
    <property type="protein sequence ID" value="PNT62677"/>
    <property type="gene ID" value="BRADI_4g06922v3"/>
</dbReference>
<evidence type="ECO:0000313" key="2">
    <source>
        <dbReference type="EMBL" id="PNT62677.1"/>
    </source>
</evidence>
<accession>A0A2K2CKX0</accession>
<keyword evidence="4" id="KW-1185">Reference proteome</keyword>
<reference evidence="3" key="3">
    <citation type="submission" date="2018-08" db="UniProtKB">
        <authorList>
            <consortium name="EnsemblPlants"/>
        </authorList>
    </citation>
    <scope>IDENTIFICATION</scope>
    <source>
        <strain evidence="3">cv. Bd21</strain>
    </source>
</reference>